<feature type="compositionally biased region" description="Basic residues" evidence="1">
    <location>
        <begin position="54"/>
        <end position="67"/>
    </location>
</feature>
<feature type="compositionally biased region" description="Pro residues" evidence="1">
    <location>
        <begin position="35"/>
        <end position="45"/>
    </location>
</feature>
<dbReference type="EMBL" id="CM029045">
    <property type="protein sequence ID" value="KAG2598435.1"/>
    <property type="molecule type" value="Genomic_DNA"/>
</dbReference>
<protein>
    <submittedName>
        <fullName evidence="2">Uncharacterized protein</fullName>
    </submittedName>
</protein>
<dbReference type="AlphaFoldDB" id="A0A8T0SMS2"/>
<dbReference type="Proteomes" id="UP000823388">
    <property type="component" value="Chromosome 5K"/>
</dbReference>
<feature type="region of interest" description="Disordered" evidence="1">
    <location>
        <begin position="1"/>
        <end position="69"/>
    </location>
</feature>
<reference evidence="2" key="1">
    <citation type="submission" date="2020-05" db="EMBL/GenBank/DDBJ databases">
        <title>WGS assembly of Panicum virgatum.</title>
        <authorList>
            <person name="Lovell J.T."/>
            <person name="Jenkins J."/>
            <person name="Shu S."/>
            <person name="Juenger T.E."/>
            <person name="Schmutz J."/>
        </authorList>
    </citation>
    <scope>NUCLEOTIDE SEQUENCE</scope>
    <source>
        <strain evidence="2">AP13</strain>
    </source>
</reference>
<evidence type="ECO:0000313" key="2">
    <source>
        <dbReference type="EMBL" id="KAG2598435.1"/>
    </source>
</evidence>
<name>A0A8T0SMS2_PANVG</name>
<evidence type="ECO:0000256" key="1">
    <source>
        <dbReference type="SAM" id="MobiDB-lite"/>
    </source>
</evidence>
<sequence length="193" mass="21367">MPSPFLLSPPSSRSVSRRRSSHHRELAPPVAADPFPTPHLRPSPLPSFDGAPSSRRHSARPSSRRRHPQEILLWPTDEILPWPAFRSWMNRWHSVDESPAYPRIQGDALQFPMPLSPPVAADPPPACPPIRDWPTDAYQPKQGGVRVASDLVVNRVPWFRSARPCGLETTATRDPISSAVAWGSFPGAADLFG</sequence>
<evidence type="ECO:0000313" key="3">
    <source>
        <dbReference type="Proteomes" id="UP000823388"/>
    </source>
</evidence>
<accession>A0A8T0SMS2</accession>
<proteinExistence type="predicted"/>
<gene>
    <name evidence="2" type="ORF">PVAP13_5KG366707</name>
</gene>
<comment type="caution">
    <text evidence="2">The sequence shown here is derived from an EMBL/GenBank/DDBJ whole genome shotgun (WGS) entry which is preliminary data.</text>
</comment>
<feature type="compositionally biased region" description="Low complexity" evidence="1">
    <location>
        <begin position="1"/>
        <end position="14"/>
    </location>
</feature>
<keyword evidence="3" id="KW-1185">Reference proteome</keyword>
<organism evidence="2 3">
    <name type="scientific">Panicum virgatum</name>
    <name type="common">Blackwell switchgrass</name>
    <dbReference type="NCBI Taxonomy" id="38727"/>
    <lineage>
        <taxon>Eukaryota</taxon>
        <taxon>Viridiplantae</taxon>
        <taxon>Streptophyta</taxon>
        <taxon>Embryophyta</taxon>
        <taxon>Tracheophyta</taxon>
        <taxon>Spermatophyta</taxon>
        <taxon>Magnoliopsida</taxon>
        <taxon>Liliopsida</taxon>
        <taxon>Poales</taxon>
        <taxon>Poaceae</taxon>
        <taxon>PACMAD clade</taxon>
        <taxon>Panicoideae</taxon>
        <taxon>Panicodae</taxon>
        <taxon>Paniceae</taxon>
        <taxon>Panicinae</taxon>
        <taxon>Panicum</taxon>
        <taxon>Panicum sect. Hiantes</taxon>
    </lineage>
</organism>